<keyword evidence="3" id="KW-1185">Reference proteome</keyword>
<feature type="compositionally biased region" description="Low complexity" evidence="1">
    <location>
        <begin position="247"/>
        <end position="264"/>
    </location>
</feature>
<feature type="compositionally biased region" description="Basic residues" evidence="1">
    <location>
        <begin position="323"/>
        <end position="334"/>
    </location>
</feature>
<dbReference type="Proteomes" id="UP001189429">
    <property type="component" value="Unassembled WGS sequence"/>
</dbReference>
<evidence type="ECO:0000313" key="2">
    <source>
        <dbReference type="EMBL" id="CAK0898459.1"/>
    </source>
</evidence>
<feature type="compositionally biased region" description="Basic and acidic residues" evidence="1">
    <location>
        <begin position="279"/>
        <end position="288"/>
    </location>
</feature>
<feature type="compositionally biased region" description="Basic residues" evidence="1">
    <location>
        <begin position="205"/>
        <end position="220"/>
    </location>
</feature>
<feature type="non-terminal residue" evidence="2">
    <location>
        <position position="357"/>
    </location>
</feature>
<feature type="non-terminal residue" evidence="2">
    <location>
        <position position="1"/>
    </location>
</feature>
<dbReference type="EMBL" id="CAUYUJ010020476">
    <property type="protein sequence ID" value="CAK0898459.1"/>
    <property type="molecule type" value="Genomic_DNA"/>
</dbReference>
<protein>
    <submittedName>
        <fullName evidence="2">Uncharacterized protein</fullName>
    </submittedName>
</protein>
<comment type="caution">
    <text evidence="2">The sequence shown here is derived from an EMBL/GenBank/DDBJ whole genome shotgun (WGS) entry which is preliminary data.</text>
</comment>
<organism evidence="2 3">
    <name type="scientific">Prorocentrum cordatum</name>
    <dbReference type="NCBI Taxonomy" id="2364126"/>
    <lineage>
        <taxon>Eukaryota</taxon>
        <taxon>Sar</taxon>
        <taxon>Alveolata</taxon>
        <taxon>Dinophyceae</taxon>
        <taxon>Prorocentrales</taxon>
        <taxon>Prorocentraceae</taxon>
        <taxon>Prorocentrum</taxon>
    </lineage>
</organism>
<proteinExistence type="predicted"/>
<gene>
    <name evidence="2" type="ORF">PCOR1329_LOCUS76301</name>
</gene>
<sequence>VLGSPVGADRSVFLCAVELCQTAVSKLAPSLSGLDINMGLGKVFPTLMERSSMSGVIDVKVGVAGDKLVRELAQHPKVGCEAVTKMVITSISRSEMPMRSVVLLRTLLSEHGLRLCAQRDVVSLMLSAVGSHLERTKGGRAAGARRAGVPGGGVAETAADPGTGDLQPVLLGHSQLLHAGGRDGAPKAAAGGPPGGPQGGPDAGRHRRGGPRGPSRRLWHPGRVARSLAEAVVVGRGDGRQRPPPEAGQGRRAGRQPAGPARRSSAGRRRQRKPQAASGERRVRRLEGPVHGVRQRDAVSLAADGAQPPHHRQHGLRGGGRPGRQRRRVLRGLHRGLAGRLPETPRPRATCSTAATH</sequence>
<evidence type="ECO:0000256" key="1">
    <source>
        <dbReference type="SAM" id="MobiDB-lite"/>
    </source>
</evidence>
<feature type="region of interest" description="Disordered" evidence="1">
    <location>
        <begin position="134"/>
        <end position="357"/>
    </location>
</feature>
<name>A0ABN9XH83_9DINO</name>
<evidence type="ECO:0000313" key="3">
    <source>
        <dbReference type="Proteomes" id="UP001189429"/>
    </source>
</evidence>
<reference evidence="2" key="1">
    <citation type="submission" date="2023-10" db="EMBL/GenBank/DDBJ databases">
        <authorList>
            <person name="Chen Y."/>
            <person name="Shah S."/>
            <person name="Dougan E. K."/>
            <person name="Thang M."/>
            <person name="Chan C."/>
        </authorList>
    </citation>
    <scope>NUCLEOTIDE SEQUENCE [LARGE SCALE GENOMIC DNA]</scope>
</reference>
<accession>A0ABN9XH83</accession>